<keyword evidence="2" id="KW-0732">Signal</keyword>
<evidence type="ECO:0000256" key="2">
    <source>
        <dbReference type="SAM" id="SignalP"/>
    </source>
</evidence>
<evidence type="ECO:0000313" key="3">
    <source>
        <dbReference type="EMBL" id="TWH67133.1"/>
    </source>
</evidence>
<gene>
    <name evidence="3" type="ORF">JD77_02102</name>
</gene>
<dbReference type="EMBL" id="VLKE01000001">
    <property type="protein sequence ID" value="TWH67133.1"/>
    <property type="molecule type" value="Genomic_DNA"/>
</dbReference>
<comment type="caution">
    <text evidence="3">The sequence shown here is derived from an EMBL/GenBank/DDBJ whole genome shotgun (WGS) entry which is preliminary data.</text>
</comment>
<organism evidence="3 4">
    <name type="scientific">Micromonospora olivasterospora</name>
    <dbReference type="NCBI Taxonomy" id="1880"/>
    <lineage>
        <taxon>Bacteria</taxon>
        <taxon>Bacillati</taxon>
        <taxon>Actinomycetota</taxon>
        <taxon>Actinomycetes</taxon>
        <taxon>Micromonosporales</taxon>
        <taxon>Micromonosporaceae</taxon>
        <taxon>Micromonospora</taxon>
    </lineage>
</organism>
<dbReference type="OrthoDB" id="3389883at2"/>
<name>A0A562I8Y6_MICOL</name>
<dbReference type="Proteomes" id="UP000319825">
    <property type="component" value="Unassembled WGS sequence"/>
</dbReference>
<keyword evidence="4" id="KW-1185">Reference proteome</keyword>
<proteinExistence type="predicted"/>
<evidence type="ECO:0000313" key="4">
    <source>
        <dbReference type="Proteomes" id="UP000319825"/>
    </source>
</evidence>
<feature type="signal peptide" evidence="2">
    <location>
        <begin position="1"/>
        <end position="33"/>
    </location>
</feature>
<dbReference type="AlphaFoldDB" id="A0A562I8Y6"/>
<protein>
    <submittedName>
        <fullName evidence="3">Uncharacterized protein</fullName>
    </submittedName>
</protein>
<feature type="compositionally biased region" description="Polar residues" evidence="1">
    <location>
        <begin position="51"/>
        <end position="60"/>
    </location>
</feature>
<feature type="region of interest" description="Disordered" evidence="1">
    <location>
        <begin position="51"/>
        <end position="71"/>
    </location>
</feature>
<dbReference type="RefSeq" id="WP_145774070.1">
    <property type="nucleotide sequence ID" value="NZ_BAAATQ010000352.1"/>
</dbReference>
<sequence>MTALTRTRKAWRPVLIGALALAGMATTATPASAATTNRTGLCNKSTTYSSTLEFPSSPMRSPSRGAAAQGLPAGEGFSSPLVAPGKCWSIELRAGSTQTVQVYAHRNGSTVRIGSWTIKTGAHNVFRTYGTICSPSLTYRTS</sequence>
<accession>A0A562I8Y6</accession>
<feature type="chain" id="PRO_5021886032" evidence="2">
    <location>
        <begin position="34"/>
        <end position="142"/>
    </location>
</feature>
<evidence type="ECO:0000256" key="1">
    <source>
        <dbReference type="SAM" id="MobiDB-lite"/>
    </source>
</evidence>
<reference evidence="3 4" key="1">
    <citation type="submission" date="2019-07" db="EMBL/GenBank/DDBJ databases">
        <title>R&amp;d 2014.</title>
        <authorList>
            <person name="Klenk H.-P."/>
        </authorList>
    </citation>
    <scope>NUCLEOTIDE SEQUENCE [LARGE SCALE GENOMIC DNA]</scope>
    <source>
        <strain evidence="3 4">DSM 43868</strain>
    </source>
</reference>